<organism evidence="2 3">
    <name type="scientific">Seminavis robusta</name>
    <dbReference type="NCBI Taxonomy" id="568900"/>
    <lineage>
        <taxon>Eukaryota</taxon>
        <taxon>Sar</taxon>
        <taxon>Stramenopiles</taxon>
        <taxon>Ochrophyta</taxon>
        <taxon>Bacillariophyta</taxon>
        <taxon>Bacillariophyceae</taxon>
        <taxon>Bacillariophycidae</taxon>
        <taxon>Naviculales</taxon>
        <taxon>Naviculaceae</taxon>
        <taxon>Seminavis</taxon>
    </lineage>
</organism>
<dbReference type="Proteomes" id="UP001153069">
    <property type="component" value="Unassembled WGS sequence"/>
</dbReference>
<feature type="compositionally biased region" description="Basic and acidic residues" evidence="1">
    <location>
        <begin position="1"/>
        <end position="20"/>
    </location>
</feature>
<evidence type="ECO:0000313" key="3">
    <source>
        <dbReference type="Proteomes" id="UP001153069"/>
    </source>
</evidence>
<dbReference type="AlphaFoldDB" id="A0A9N8D7Y6"/>
<dbReference type="EMBL" id="CAICTM010000030">
    <property type="protein sequence ID" value="CAB9498007.1"/>
    <property type="molecule type" value="Genomic_DNA"/>
</dbReference>
<name>A0A9N8D7Y6_9STRA</name>
<accession>A0A9N8D7Y6</accession>
<evidence type="ECO:0000313" key="2">
    <source>
        <dbReference type="EMBL" id="CAB9498007.1"/>
    </source>
</evidence>
<reference evidence="2" key="1">
    <citation type="submission" date="2020-06" db="EMBL/GenBank/DDBJ databases">
        <authorList>
            <consortium name="Plant Systems Biology data submission"/>
        </authorList>
    </citation>
    <scope>NUCLEOTIDE SEQUENCE</scope>
    <source>
        <strain evidence="2">D6</strain>
    </source>
</reference>
<comment type="caution">
    <text evidence="2">The sequence shown here is derived from an EMBL/GenBank/DDBJ whole genome shotgun (WGS) entry which is preliminary data.</text>
</comment>
<protein>
    <submittedName>
        <fullName evidence="2">Uncharacterized protein</fullName>
    </submittedName>
</protein>
<gene>
    <name evidence="2" type="ORF">SEMRO_30_G019500.1</name>
</gene>
<proteinExistence type="predicted"/>
<keyword evidence="3" id="KW-1185">Reference proteome</keyword>
<sequence>MMKSKDKDSEARVQESDRRNANAHHGKTKVARNKQQKNVASRRKGNSLSTKSTMFSPIANRRLFLSPPVAAENMTILFSDDDDEQME</sequence>
<feature type="compositionally biased region" description="Basic residues" evidence="1">
    <location>
        <begin position="21"/>
        <end position="45"/>
    </location>
</feature>
<feature type="region of interest" description="Disordered" evidence="1">
    <location>
        <begin position="1"/>
        <end position="57"/>
    </location>
</feature>
<feature type="compositionally biased region" description="Polar residues" evidence="1">
    <location>
        <begin position="46"/>
        <end position="55"/>
    </location>
</feature>
<evidence type="ECO:0000256" key="1">
    <source>
        <dbReference type="SAM" id="MobiDB-lite"/>
    </source>
</evidence>